<dbReference type="AlphaFoldDB" id="A0A241XME7"/>
<organism evidence="1 2">
    <name type="scientific">Pseudomonas aeruginosa</name>
    <dbReference type="NCBI Taxonomy" id="287"/>
    <lineage>
        <taxon>Bacteria</taxon>
        <taxon>Pseudomonadati</taxon>
        <taxon>Pseudomonadota</taxon>
        <taxon>Gammaproteobacteria</taxon>
        <taxon>Pseudomonadales</taxon>
        <taxon>Pseudomonadaceae</taxon>
        <taxon>Pseudomonas</taxon>
    </lineage>
</organism>
<dbReference type="EMBL" id="NFFZ01000011">
    <property type="protein sequence ID" value="OTI59298.1"/>
    <property type="molecule type" value="Genomic_DNA"/>
</dbReference>
<dbReference type="Proteomes" id="UP000194857">
    <property type="component" value="Unassembled WGS sequence"/>
</dbReference>
<gene>
    <name evidence="1" type="ORF">CAZ10_20810</name>
</gene>
<reference evidence="2" key="1">
    <citation type="submission" date="2017-05" db="EMBL/GenBank/DDBJ databases">
        <authorList>
            <person name="Giani T."/>
            <person name="Arena F."/>
            <person name="Pollini S."/>
            <person name="Di Pilato V."/>
            <person name="D'Andrea M.M."/>
            <person name="Henrici De Angelis L."/>
            <person name="Bassetti M."/>
            <person name="Rossolini G.M."/>
        </authorList>
    </citation>
    <scope>NUCLEOTIDE SEQUENCE [LARGE SCALE GENOMIC DNA]</scope>
    <source>
        <strain evidence="2">S567_C10_BS</strain>
    </source>
</reference>
<proteinExistence type="predicted"/>
<protein>
    <submittedName>
        <fullName evidence="1">ABC transporter substrate-binding protein</fullName>
    </submittedName>
</protein>
<evidence type="ECO:0000313" key="1">
    <source>
        <dbReference type="EMBL" id="OTI59298.1"/>
    </source>
</evidence>
<sequence length="74" mass="8382">MAPVLPTRFAPVSPAPGRGGRIRRGERSWRNARSAVLEHGQEKQRNEVRVVPFFCAPVVSRPGWRRHQGWLATP</sequence>
<accession>A0A241XME7</accession>
<evidence type="ECO:0000313" key="2">
    <source>
        <dbReference type="Proteomes" id="UP000194857"/>
    </source>
</evidence>
<comment type="caution">
    <text evidence="1">The sequence shown here is derived from an EMBL/GenBank/DDBJ whole genome shotgun (WGS) entry which is preliminary data.</text>
</comment>
<name>A0A241XME7_PSEAI</name>